<feature type="domain" description="Fibronectin type-III" evidence="1">
    <location>
        <begin position="1226"/>
        <end position="1313"/>
    </location>
</feature>
<feature type="domain" description="Fibronectin type-III" evidence="1">
    <location>
        <begin position="1050"/>
        <end position="1137"/>
    </location>
</feature>
<dbReference type="PANTHER" id="PTHR47135:SF3">
    <property type="entry name" value="FIBRONECTIN TYPE-III DOMAIN-CONTAINING PROTEIN"/>
    <property type="match status" value="1"/>
</dbReference>
<protein>
    <recommendedName>
        <fullName evidence="1">Fibronectin type-III domain-containing protein</fullName>
    </recommendedName>
</protein>
<feature type="domain" description="Fibronectin type-III" evidence="1">
    <location>
        <begin position="618"/>
        <end position="705"/>
    </location>
</feature>
<dbReference type="InterPro" id="IPR036116">
    <property type="entry name" value="FN3_sf"/>
</dbReference>
<keyword evidence="3" id="KW-1185">Reference proteome</keyword>
<gene>
    <name evidence="2" type="ORF">KC01_LOCUS23061</name>
</gene>
<sequence>MGCLRIPCPPENLLLERSCDSEVILFSWANSNNSNLYKAKAIDSKGEVLECLTEDNSCYFTQTHCGRHYYFSVYSMSGTCHSQSSPTVDISTAPCMPKNPLTSADCHTDAMVSKWDLAEGAVNYTVEAYGNEANNSYHLCTTHSNSCSFQNLTCGSSFTIYITAHDQYCSSPRMLAPVANAVPCTPVNVIVSTDCEANSIAVNWNIAPGAIVYRASAVDDQGNVYSCYTLDLTCTIDNLHCSTNYSVSVFASNLICNSSISDTVRIETVACAPSNITSTLDCANNEALITWTAEPRMKSFTATALDQNNRLLSCSSTTTSCTISDLECDQRYSVTVGNHDGICPTINSETVNMDSMACGPSVAADMDCGSQVLMASWEAVADAEGYEVQLSDGTVQKNFSITNPAFTSNNLLCGKTYTLNVRSVIDGCVTHATQVTASQAPCPPTSVEALAACPQTSANVTWQTSEGALSYEVTAVSSSGAQLQCNSTGTSCQLGQLLCGETYSITATALDGQCESQSSAPTQLTTEPCAPSSLAVSVDCASNSALLSWHSSPNAASYAGTGVSESGHTVSCAAGPDLSCSLDQLQCGEEYRFTVTASDGTCQSAESQAVLQSTAPCAVTSVSHTVECTSDSLLTSWTPAQSALNYTVRAENVDDGSVLSCKTEQSGCVLDGLPCGEQYTVTVTPSSSSCVGQSSEAQRVNTAPCVPSNIVAEIQCSDNSLHSSWDKVPGATSYLATLSGDGGFYQECPSRVGFCSFSSLECAQSFTLNVTGENDRCNSSATLDVQSAPCDPTDVTASLDCVSGVALVSWTASAGALSYTVLAQSNNHEARCGTDTTSCELPSLICGEAYAVIVLAADNTCNSSVLTTLTITTAPCPPVLQDFSLDCTTNVAVVPWVKDEDAQSVLVSAVSSLGHSTTCSSDNSSCVLSDLQCGNSYTVTAVAKGVQCKSKPSAPLTITTAPCTPENIDFTNSCETGIAIVTWDDSLGRESFRVSATSATDVKTCLSDSTDCSISSMLCGQLYNVSVYAIAAHCNSSVPAFTQIQTAPCAPEDVAVSLLCDNNTGSVSWSPSPGAVSYTVKALGRSGQAPLTCSSDNTSCDIPNMQCGETYRFTVTPFSLECQGYDSREMEYLAGPCPPSDFTVDRQCSGNVAVVSWNPVPKAEYYEASALELVTPHTHNCSSSSTTCSITDLHCGETVAITVQTRERGCWSQPNQAFLFEAVICPPTGLTAVTNCSNNDITVSWDSSPKLGVTYYVDSAQLGASSQQFSSSSTSHVITGLQCGQLYTLQVSAQYQECTSAPSSTIQAQTAPCPPTGLEASTDCGTSSVTLSWTQSSRATDYTATFTGANGDVTSCSSNSSSCTARLDCSQQYTAALTASDDACSSSIPATLIFNSAPCLPDNVVATLDCDTNSFSVSWDGNLQDGPFTAQAIGSDGSRVSCSSALNSCSMNSLKCGLQYSIVVTTADVDCGEITDSNYKAYSAPCKPEAISLDLDCLTNEALVTWEGTGPDQEQEVIARDIRGNTISCISNTTQCAFTGLTCGLSYSISVVGRANTCTSTPTHGPMLHTAPCLPSQVKTTFDCATGVTIVTWDAANGATSYIVEAQGNLGHSEQCTGADSNCAFASLACGQDYNITVQAQNSECTSAVSETVQSATGNTKLPTCSQNIL</sequence>
<dbReference type="SMART" id="SM00060">
    <property type="entry name" value="FN3"/>
    <property type="match status" value="13"/>
</dbReference>
<dbReference type="InterPro" id="IPR013783">
    <property type="entry name" value="Ig-like_fold"/>
</dbReference>
<feature type="domain" description="Fibronectin type-III" evidence="1">
    <location>
        <begin position="788"/>
        <end position="876"/>
    </location>
</feature>
<dbReference type="Gene3D" id="2.60.40.10">
    <property type="entry name" value="Immunoglobulins"/>
    <property type="match status" value="9"/>
</dbReference>
<dbReference type="PROSITE" id="PS50853">
    <property type="entry name" value="FN3"/>
    <property type="match status" value="6"/>
</dbReference>
<evidence type="ECO:0000259" key="1">
    <source>
        <dbReference type="PROSITE" id="PS50853"/>
    </source>
</evidence>
<dbReference type="Pfam" id="PF00041">
    <property type="entry name" value="fn3"/>
    <property type="match status" value="2"/>
</dbReference>
<reference evidence="2 3" key="1">
    <citation type="submission" date="2024-04" db="EMBL/GenBank/DDBJ databases">
        <authorList>
            <person name="Waldvogel A.-M."/>
            <person name="Schoenle A."/>
        </authorList>
    </citation>
    <scope>NUCLEOTIDE SEQUENCE [LARGE SCALE GENOMIC DNA]</scope>
</reference>
<dbReference type="CDD" id="cd00063">
    <property type="entry name" value="FN3"/>
    <property type="match status" value="2"/>
</dbReference>
<dbReference type="InterPro" id="IPR003961">
    <property type="entry name" value="FN3_dom"/>
</dbReference>
<evidence type="ECO:0000313" key="2">
    <source>
        <dbReference type="EMBL" id="CAL1594065.1"/>
    </source>
</evidence>
<proteinExistence type="predicted"/>
<dbReference type="PANTHER" id="PTHR47135">
    <property type="entry name" value="FIBRONECTIN TYPE III DOMAIN-CONTAINING PROTEIN 7"/>
    <property type="match status" value="1"/>
</dbReference>
<accession>A0AAV2KVH4</accession>
<evidence type="ECO:0000313" key="3">
    <source>
        <dbReference type="Proteomes" id="UP001497482"/>
    </source>
</evidence>
<feature type="domain" description="Fibronectin type-III" evidence="1">
    <location>
        <begin position="443"/>
        <end position="529"/>
    </location>
</feature>
<dbReference type="SUPFAM" id="SSF49265">
    <property type="entry name" value="Fibronectin type III"/>
    <property type="match status" value="14"/>
</dbReference>
<name>A0AAV2KVH4_KNICA</name>
<organism evidence="2 3">
    <name type="scientific">Knipowitschia caucasica</name>
    <name type="common">Caucasian dwarf goby</name>
    <name type="synonym">Pomatoschistus caucasicus</name>
    <dbReference type="NCBI Taxonomy" id="637954"/>
    <lineage>
        <taxon>Eukaryota</taxon>
        <taxon>Metazoa</taxon>
        <taxon>Chordata</taxon>
        <taxon>Craniata</taxon>
        <taxon>Vertebrata</taxon>
        <taxon>Euteleostomi</taxon>
        <taxon>Actinopterygii</taxon>
        <taxon>Neopterygii</taxon>
        <taxon>Teleostei</taxon>
        <taxon>Neoteleostei</taxon>
        <taxon>Acanthomorphata</taxon>
        <taxon>Gobiaria</taxon>
        <taxon>Gobiiformes</taxon>
        <taxon>Gobioidei</taxon>
        <taxon>Gobiidae</taxon>
        <taxon>Gobiinae</taxon>
        <taxon>Knipowitschia</taxon>
    </lineage>
</organism>
<feature type="domain" description="Fibronectin type-III" evidence="1">
    <location>
        <begin position="530"/>
        <end position="617"/>
    </location>
</feature>
<dbReference type="EMBL" id="OZ035824">
    <property type="protein sequence ID" value="CAL1594065.1"/>
    <property type="molecule type" value="Genomic_DNA"/>
</dbReference>
<dbReference type="Proteomes" id="UP001497482">
    <property type="component" value="Chromosome 2"/>
</dbReference>